<keyword evidence="3" id="KW-1185">Reference proteome</keyword>
<proteinExistence type="predicted"/>
<dbReference type="AlphaFoldDB" id="A0AAW1MX37"/>
<dbReference type="PANTHER" id="PTHR47483:SF1">
    <property type="entry name" value="BETA-ARABINOFURANOSYLTRANSFERASE RAY1"/>
    <property type="match status" value="1"/>
</dbReference>
<dbReference type="InterPro" id="IPR044575">
    <property type="entry name" value="RAY1-like"/>
</dbReference>
<evidence type="ECO:0000259" key="1">
    <source>
        <dbReference type="Pfam" id="PF03407"/>
    </source>
</evidence>
<dbReference type="EMBL" id="JBDFQZ010000002">
    <property type="protein sequence ID" value="KAK9751079.1"/>
    <property type="molecule type" value="Genomic_DNA"/>
</dbReference>
<dbReference type="PANTHER" id="PTHR47483">
    <property type="entry name" value="BETA-ARABINOFURANOSYLTRANSFERASE RAY1"/>
    <property type="match status" value="1"/>
</dbReference>
<sequence length="674" mass="76678">MKSRMRQAMKLGIYTIWLYGLLLICLSIYATQLLPSVKIEFRNPSFLHKKGVQNIKENPSITIFSVLKTFNGSVGEKQGLAVRSWLGLSPDINVVLFGSDPSLYSFASGFGSRVLVESYIDFSFGNNPFFHSMVARAEASVSNISVLIHPETILLQDFLSTLNHVYELDRTWFLVASSRRVSSFPYYLDKAGKQWLKADGRSISSQKLQEVLTRTAERNYCDERMLMAWNNGNVPLHMGVLPPFLYGKGLHSRWLINEVYHSKYRFVFDASWSISNFYVNDFDSHEPIHPSRVDWEYTGNLHLAESYGVFSSREANFSDFVKLVKCGRQYAFVNTNLLKKQVAGSRRRKKIMSCVSGFGAVSGISDCSRSTNFNASTEVRLPLGLEELLPIVADVNNTIVLAIAGYSYKDMLMSWVCRLRHLTARNFLVCALDDETYQFSTLQGLPVFKDSLAPRNISFNDCHFGTTCFQKVTKTKSRLVLRILEMGYNVLLSDVDVYWFKNPLPLLQTFGPAVLAAQSDEYNPAVPINLPRRLNSGFYFARSDKPTIAALKKVVRHAATSDLSEQPSFYDTLCGEGGSNRVGNDRCWEPTTNLTVQFLDRDLFPNGAYKELWNEKSVKETCLEKGCYVLHNNWISGRLNKLRRQVRARLWDYDSSSRMCLQSWLKSQPLHELG</sequence>
<dbReference type="GO" id="GO:0016757">
    <property type="term" value="F:glycosyltransferase activity"/>
    <property type="evidence" value="ECO:0007669"/>
    <property type="project" value="InterPro"/>
</dbReference>
<protein>
    <recommendedName>
        <fullName evidence="1">Nucleotide-diphospho-sugar transferase domain-containing protein</fullName>
    </recommendedName>
</protein>
<accession>A0AAW1MX37</accession>
<reference evidence="2" key="1">
    <citation type="submission" date="2024-03" db="EMBL/GenBank/DDBJ databases">
        <title>WGS assembly of Saponaria officinalis var. Norfolk2.</title>
        <authorList>
            <person name="Jenkins J."/>
            <person name="Shu S."/>
            <person name="Grimwood J."/>
            <person name="Barry K."/>
            <person name="Goodstein D."/>
            <person name="Schmutz J."/>
            <person name="Leebens-Mack J."/>
            <person name="Osbourn A."/>
        </authorList>
    </citation>
    <scope>NUCLEOTIDE SEQUENCE [LARGE SCALE GENOMIC DNA]</scope>
    <source>
        <strain evidence="2">JIC</strain>
    </source>
</reference>
<dbReference type="Proteomes" id="UP001443914">
    <property type="component" value="Unassembled WGS sequence"/>
</dbReference>
<comment type="caution">
    <text evidence="2">The sequence shown here is derived from an EMBL/GenBank/DDBJ whole genome shotgun (WGS) entry which is preliminary data.</text>
</comment>
<organism evidence="2 3">
    <name type="scientific">Saponaria officinalis</name>
    <name type="common">Common soapwort</name>
    <name type="synonym">Lychnis saponaria</name>
    <dbReference type="NCBI Taxonomy" id="3572"/>
    <lineage>
        <taxon>Eukaryota</taxon>
        <taxon>Viridiplantae</taxon>
        <taxon>Streptophyta</taxon>
        <taxon>Embryophyta</taxon>
        <taxon>Tracheophyta</taxon>
        <taxon>Spermatophyta</taxon>
        <taxon>Magnoliopsida</taxon>
        <taxon>eudicotyledons</taxon>
        <taxon>Gunneridae</taxon>
        <taxon>Pentapetalae</taxon>
        <taxon>Caryophyllales</taxon>
        <taxon>Caryophyllaceae</taxon>
        <taxon>Caryophylleae</taxon>
        <taxon>Saponaria</taxon>
    </lineage>
</organism>
<dbReference type="InterPro" id="IPR005069">
    <property type="entry name" value="Nucl-diP-sugar_transferase"/>
</dbReference>
<evidence type="ECO:0000313" key="3">
    <source>
        <dbReference type="Proteomes" id="UP001443914"/>
    </source>
</evidence>
<feature type="domain" description="Nucleotide-diphospho-sugar transferase" evidence="1">
    <location>
        <begin position="425"/>
        <end position="644"/>
    </location>
</feature>
<evidence type="ECO:0000313" key="2">
    <source>
        <dbReference type="EMBL" id="KAK9751079.1"/>
    </source>
</evidence>
<dbReference type="Pfam" id="PF03407">
    <property type="entry name" value="Nucleotid_trans"/>
    <property type="match status" value="1"/>
</dbReference>
<gene>
    <name evidence="2" type="ORF">RND81_02G240200</name>
</gene>
<name>A0AAW1MX37_SAPOF</name>